<evidence type="ECO:0000256" key="7">
    <source>
        <dbReference type="RuleBase" id="RU368024"/>
    </source>
</evidence>
<dbReference type="Gene3D" id="3.40.50.1820">
    <property type="entry name" value="alpha/beta hydrolase"/>
    <property type="match status" value="1"/>
</dbReference>
<dbReference type="SUPFAM" id="SSF50993">
    <property type="entry name" value="Peptidase/esterase 'gauge' domain"/>
    <property type="match status" value="1"/>
</dbReference>
<dbReference type="GO" id="GO:0005829">
    <property type="term" value="C:cytosol"/>
    <property type="evidence" value="ECO:0007669"/>
    <property type="project" value="TreeGrafter"/>
</dbReference>
<name>A0A9P0F615_BEMTA</name>
<keyword evidence="5 7" id="KW-0378">Hydrolase</keyword>
<dbReference type="FunFam" id="3.40.50.1820:FF:000005">
    <property type="entry name" value="Prolyl endopeptidase"/>
    <property type="match status" value="1"/>
</dbReference>
<evidence type="ECO:0000256" key="4">
    <source>
        <dbReference type="ARBA" id="ARBA00022670"/>
    </source>
</evidence>
<dbReference type="SUPFAM" id="SSF53474">
    <property type="entry name" value="alpha/beta-Hydrolases"/>
    <property type="match status" value="1"/>
</dbReference>
<dbReference type="Pfam" id="PF00326">
    <property type="entry name" value="Peptidase_S9"/>
    <property type="match status" value="1"/>
</dbReference>
<dbReference type="PANTHER" id="PTHR42881:SF2">
    <property type="entry name" value="PROLYL ENDOPEPTIDASE"/>
    <property type="match status" value="1"/>
</dbReference>
<gene>
    <name evidence="10" type="ORF">BEMITA_LOCUS12172</name>
</gene>
<comment type="catalytic activity">
    <reaction evidence="1">
        <text>Hydrolysis of Pro-|-Xaa &gt;&gt; Ala-|-Xaa in oligopeptides.</text>
        <dbReference type="EC" id="3.4.21.26"/>
    </reaction>
</comment>
<dbReference type="FunFam" id="2.130.10.120:FF:000001">
    <property type="entry name" value="Prolyl endopeptidase"/>
    <property type="match status" value="1"/>
</dbReference>
<evidence type="ECO:0000313" key="11">
    <source>
        <dbReference type="Proteomes" id="UP001152759"/>
    </source>
</evidence>
<evidence type="ECO:0000259" key="9">
    <source>
        <dbReference type="Pfam" id="PF02897"/>
    </source>
</evidence>
<dbReference type="InterPro" id="IPR023302">
    <property type="entry name" value="Pept_S9A_N"/>
</dbReference>
<dbReference type="InterPro" id="IPR002470">
    <property type="entry name" value="Peptidase_S9A"/>
</dbReference>
<evidence type="ECO:0000256" key="3">
    <source>
        <dbReference type="ARBA" id="ARBA00016310"/>
    </source>
</evidence>
<protein>
    <recommendedName>
        <fullName evidence="3 7">Prolyl endopeptidase</fullName>
        <ecNumber evidence="7">3.4.21.-</ecNumber>
    </recommendedName>
</protein>
<feature type="domain" description="Peptidase S9 prolyl oligopeptidase catalytic" evidence="8">
    <location>
        <begin position="481"/>
        <end position="703"/>
    </location>
</feature>
<keyword evidence="6 7" id="KW-0720">Serine protease</keyword>
<dbReference type="Gene3D" id="2.130.10.120">
    <property type="entry name" value="Prolyl oligopeptidase, N-terminal domain"/>
    <property type="match status" value="1"/>
</dbReference>
<reference evidence="10" key="1">
    <citation type="submission" date="2021-12" db="EMBL/GenBank/DDBJ databases">
        <authorList>
            <person name="King R."/>
        </authorList>
    </citation>
    <scope>NUCLEOTIDE SEQUENCE</scope>
</reference>
<keyword evidence="4 7" id="KW-0645">Protease</keyword>
<sequence>MKLDYPVPRRDETVKETKFGVEIPNPYCWMEDPDAEETKAFVDAQNAVTEKFLEQCPVRSKIKERLTNLWNYPKFSCPAKHGDKYFFYKNSGLQNQSVLYVQDSLDGQPREFLDPNTLSDDGKVALSVKKFSEDGKTFAYGISKSGSDWSSIQFKDVETGKDYPEVLEKVKFTSIAWTHDNKGVFYGRYPDQEGRVDGTETSADSQQKLYYHRLNTPQSEDIMVVVFPEEPKYLIGAEVSDCGRWLIITPKKGCQDNLMYYYDLHTLPDGKISGQLKLSPIIEKLECDYDYITNIGEDLIIRTNKNAPNYQLIKINLKKPAPENWQIVVAENDHDVLDWATCAADNKLVLCYVQDVKSVLKVHDLQTGKFLQQLPLDMGTITGFSGEKKYAEVFYQFTSFLTPGIIYVCDLSQPEFKPKVFRQIEVKNFDPSQYVIEQKFYPSKDGTKVPMFLVHQKGLKKDGKNPTLLYGYGGFNINLQPSFSVSRLIFIQNLNGVYAIANIRGGGEYGEKWQNGGRLLNKQNTFDDFIAAGEYLIRENYTSTPYLSIQGGSNGGLLVAACINQRPDLFGAAIIQCGVLDMLHFHKFTIGYAWTSDYGDPDEEKFFHYIRQYSPLHNVKLPGENVQYPATLLLTADHDDRVVPLHSLKFVATLQETVRNHPAQKNPVLIKIETKAGHGAGKPTAQVIEEVTDIFCFIIESLKLKVQD</sequence>
<feature type="domain" description="Peptidase S9A N-terminal" evidence="9">
    <location>
        <begin position="6"/>
        <end position="421"/>
    </location>
</feature>
<evidence type="ECO:0000256" key="6">
    <source>
        <dbReference type="ARBA" id="ARBA00022825"/>
    </source>
</evidence>
<dbReference type="Proteomes" id="UP001152759">
    <property type="component" value="Chromosome 7"/>
</dbReference>
<dbReference type="GO" id="GO:0004252">
    <property type="term" value="F:serine-type endopeptidase activity"/>
    <property type="evidence" value="ECO:0007669"/>
    <property type="project" value="UniProtKB-UniRule"/>
</dbReference>
<evidence type="ECO:0000313" key="10">
    <source>
        <dbReference type="EMBL" id="CAH0393811.1"/>
    </source>
</evidence>
<dbReference type="InterPro" id="IPR001375">
    <property type="entry name" value="Peptidase_S9_cat"/>
</dbReference>
<dbReference type="GO" id="GO:0006508">
    <property type="term" value="P:proteolysis"/>
    <property type="evidence" value="ECO:0007669"/>
    <property type="project" value="UniProtKB-KW"/>
</dbReference>
<dbReference type="InterPro" id="IPR002471">
    <property type="entry name" value="Pept_S9_AS"/>
</dbReference>
<evidence type="ECO:0000256" key="2">
    <source>
        <dbReference type="ARBA" id="ARBA00005228"/>
    </source>
</evidence>
<dbReference type="GO" id="GO:0070012">
    <property type="term" value="F:oligopeptidase activity"/>
    <property type="evidence" value="ECO:0007669"/>
    <property type="project" value="TreeGrafter"/>
</dbReference>
<organism evidence="10 11">
    <name type="scientific">Bemisia tabaci</name>
    <name type="common">Sweetpotato whitefly</name>
    <name type="synonym">Aleurodes tabaci</name>
    <dbReference type="NCBI Taxonomy" id="7038"/>
    <lineage>
        <taxon>Eukaryota</taxon>
        <taxon>Metazoa</taxon>
        <taxon>Ecdysozoa</taxon>
        <taxon>Arthropoda</taxon>
        <taxon>Hexapoda</taxon>
        <taxon>Insecta</taxon>
        <taxon>Pterygota</taxon>
        <taxon>Neoptera</taxon>
        <taxon>Paraneoptera</taxon>
        <taxon>Hemiptera</taxon>
        <taxon>Sternorrhyncha</taxon>
        <taxon>Aleyrodoidea</taxon>
        <taxon>Aleyrodidae</taxon>
        <taxon>Aleyrodinae</taxon>
        <taxon>Bemisia</taxon>
    </lineage>
</organism>
<accession>A0A9P0F615</accession>
<dbReference type="PANTHER" id="PTHR42881">
    <property type="entry name" value="PROLYL ENDOPEPTIDASE"/>
    <property type="match status" value="1"/>
</dbReference>
<proteinExistence type="inferred from homology"/>
<dbReference type="AlphaFoldDB" id="A0A9P0F615"/>
<evidence type="ECO:0000256" key="1">
    <source>
        <dbReference type="ARBA" id="ARBA00001070"/>
    </source>
</evidence>
<evidence type="ECO:0000256" key="5">
    <source>
        <dbReference type="ARBA" id="ARBA00022801"/>
    </source>
</evidence>
<keyword evidence="11" id="KW-1185">Reference proteome</keyword>
<dbReference type="InterPro" id="IPR029058">
    <property type="entry name" value="AB_hydrolase_fold"/>
</dbReference>
<dbReference type="OrthoDB" id="248387at2759"/>
<comment type="similarity">
    <text evidence="2 7">Belongs to the peptidase S9A family.</text>
</comment>
<dbReference type="InterPro" id="IPR051167">
    <property type="entry name" value="Prolyl_oligopep/macrocyclase"/>
</dbReference>
<dbReference type="Pfam" id="PF02897">
    <property type="entry name" value="Peptidase_S9_N"/>
    <property type="match status" value="1"/>
</dbReference>
<evidence type="ECO:0000259" key="8">
    <source>
        <dbReference type="Pfam" id="PF00326"/>
    </source>
</evidence>
<dbReference type="EMBL" id="OU963868">
    <property type="protein sequence ID" value="CAH0393811.1"/>
    <property type="molecule type" value="Genomic_DNA"/>
</dbReference>
<dbReference type="PRINTS" id="PR00862">
    <property type="entry name" value="PROLIGOPTASE"/>
</dbReference>
<dbReference type="PROSITE" id="PS00708">
    <property type="entry name" value="PRO_ENDOPEP_SER"/>
    <property type="match status" value="1"/>
</dbReference>
<dbReference type="EC" id="3.4.21.-" evidence="7"/>